<dbReference type="Gene3D" id="2.170.130.10">
    <property type="entry name" value="TonB-dependent receptor, plug domain"/>
    <property type="match status" value="1"/>
</dbReference>
<evidence type="ECO:0000256" key="1">
    <source>
        <dbReference type="ARBA" id="ARBA00004571"/>
    </source>
</evidence>
<dbReference type="InterPro" id="IPR036942">
    <property type="entry name" value="Beta-barrel_TonB_sf"/>
</dbReference>
<dbReference type="InterPro" id="IPR039426">
    <property type="entry name" value="TonB-dep_rcpt-like"/>
</dbReference>
<dbReference type="InterPro" id="IPR008969">
    <property type="entry name" value="CarboxyPept-like_regulatory"/>
</dbReference>
<dbReference type="GO" id="GO:0009279">
    <property type="term" value="C:cell outer membrane"/>
    <property type="evidence" value="ECO:0007669"/>
    <property type="project" value="UniProtKB-SubCell"/>
</dbReference>
<evidence type="ECO:0000256" key="3">
    <source>
        <dbReference type="ARBA" id="ARBA00022452"/>
    </source>
</evidence>
<dbReference type="SUPFAM" id="SSF49464">
    <property type="entry name" value="Carboxypeptidase regulatory domain-like"/>
    <property type="match status" value="1"/>
</dbReference>
<dbReference type="PROSITE" id="PS52016">
    <property type="entry name" value="TONB_DEPENDENT_REC_3"/>
    <property type="match status" value="1"/>
</dbReference>
<dbReference type="SUPFAM" id="SSF56935">
    <property type="entry name" value="Porins"/>
    <property type="match status" value="1"/>
</dbReference>
<dbReference type="Proteomes" id="UP000598971">
    <property type="component" value="Unassembled WGS sequence"/>
</dbReference>
<dbReference type="InterPro" id="IPR012910">
    <property type="entry name" value="Plug_dom"/>
</dbReference>
<evidence type="ECO:0000313" key="16">
    <source>
        <dbReference type="Proteomes" id="UP000598971"/>
    </source>
</evidence>
<dbReference type="Pfam" id="PF13715">
    <property type="entry name" value="CarbopepD_reg_2"/>
    <property type="match status" value="1"/>
</dbReference>
<comment type="similarity">
    <text evidence="10 11">Belongs to the TonB-dependent receptor family.</text>
</comment>
<evidence type="ECO:0000256" key="6">
    <source>
        <dbReference type="ARBA" id="ARBA00023077"/>
    </source>
</evidence>
<evidence type="ECO:0000313" key="15">
    <source>
        <dbReference type="EMBL" id="NNV56119.1"/>
    </source>
</evidence>
<dbReference type="GO" id="GO:0044718">
    <property type="term" value="P:siderophore transmembrane transport"/>
    <property type="evidence" value="ECO:0007669"/>
    <property type="project" value="TreeGrafter"/>
</dbReference>
<dbReference type="InterPro" id="IPR037066">
    <property type="entry name" value="Plug_dom_sf"/>
</dbReference>
<organism evidence="15 16">
    <name type="scientific">Limnovirga soli</name>
    <dbReference type="NCBI Taxonomy" id="2656915"/>
    <lineage>
        <taxon>Bacteria</taxon>
        <taxon>Pseudomonadati</taxon>
        <taxon>Bacteroidota</taxon>
        <taxon>Chitinophagia</taxon>
        <taxon>Chitinophagales</taxon>
        <taxon>Chitinophagaceae</taxon>
        <taxon>Limnovirga</taxon>
    </lineage>
</organism>
<dbReference type="GO" id="GO:0015344">
    <property type="term" value="F:siderophore uptake transmembrane transporter activity"/>
    <property type="evidence" value="ECO:0007669"/>
    <property type="project" value="TreeGrafter"/>
</dbReference>
<dbReference type="Gene3D" id="2.60.40.1120">
    <property type="entry name" value="Carboxypeptidase-like, regulatory domain"/>
    <property type="match status" value="1"/>
</dbReference>
<keyword evidence="3 10" id="KW-1134">Transmembrane beta strand</keyword>
<feature type="signal peptide" evidence="12">
    <location>
        <begin position="1"/>
        <end position="21"/>
    </location>
</feature>
<feature type="domain" description="TonB-dependent receptor plug" evidence="14">
    <location>
        <begin position="136"/>
        <end position="240"/>
    </location>
</feature>
<keyword evidence="7 10" id="KW-0472">Membrane</keyword>
<evidence type="ECO:0000256" key="10">
    <source>
        <dbReference type="PROSITE-ProRule" id="PRU01360"/>
    </source>
</evidence>
<dbReference type="PANTHER" id="PTHR30069">
    <property type="entry name" value="TONB-DEPENDENT OUTER MEMBRANE RECEPTOR"/>
    <property type="match status" value="1"/>
</dbReference>
<dbReference type="AlphaFoldDB" id="A0A8J8JV03"/>
<proteinExistence type="inferred from homology"/>
<evidence type="ECO:0000256" key="12">
    <source>
        <dbReference type="SAM" id="SignalP"/>
    </source>
</evidence>
<feature type="chain" id="PRO_5035328709" evidence="12">
    <location>
        <begin position="22"/>
        <end position="812"/>
    </location>
</feature>
<comment type="subcellular location">
    <subcellularLocation>
        <location evidence="1 10">Cell outer membrane</location>
        <topology evidence="1 10">Multi-pass membrane protein</topology>
    </subcellularLocation>
</comment>
<dbReference type="PANTHER" id="PTHR30069:SF29">
    <property type="entry name" value="HEMOGLOBIN AND HEMOGLOBIN-HAPTOGLOBIN-BINDING PROTEIN 1-RELATED"/>
    <property type="match status" value="1"/>
</dbReference>
<evidence type="ECO:0000256" key="7">
    <source>
        <dbReference type="ARBA" id="ARBA00023136"/>
    </source>
</evidence>
<keyword evidence="4 10" id="KW-0812">Transmembrane</keyword>
<keyword evidence="8 15" id="KW-0675">Receptor</keyword>
<dbReference type="Gene3D" id="2.40.170.20">
    <property type="entry name" value="TonB-dependent receptor, beta-barrel domain"/>
    <property type="match status" value="1"/>
</dbReference>
<keyword evidence="2 10" id="KW-0813">Transport</keyword>
<accession>A0A8J8JV03</accession>
<gene>
    <name evidence="15" type="ORF">GD597_11665</name>
</gene>
<evidence type="ECO:0000259" key="13">
    <source>
        <dbReference type="Pfam" id="PF00593"/>
    </source>
</evidence>
<dbReference type="RefSeq" id="WP_171608054.1">
    <property type="nucleotide sequence ID" value="NZ_WHPF01000007.1"/>
</dbReference>
<protein>
    <submittedName>
        <fullName evidence="15">TonB-dependent receptor</fullName>
    </submittedName>
</protein>
<keyword evidence="16" id="KW-1185">Reference proteome</keyword>
<evidence type="ECO:0000256" key="9">
    <source>
        <dbReference type="ARBA" id="ARBA00023237"/>
    </source>
</evidence>
<keyword evidence="6 11" id="KW-0798">TonB box</keyword>
<dbReference type="EMBL" id="WHPF01000007">
    <property type="protein sequence ID" value="NNV56119.1"/>
    <property type="molecule type" value="Genomic_DNA"/>
</dbReference>
<keyword evidence="5 12" id="KW-0732">Signal</keyword>
<sequence>MKKLTFLVCIGICLSLSELMAQNKMEDNKVQVWPNVLNSSLEGIVTDAKDKTPLAGATIFLPDVKKGAIADKAGYFKIQGINSGHYLVEISFQGYATIIENIDIEGISKHDYVLTASIVEQEAVTVTGVSFATRIKQNPQPVSVVKHDDLLHITSSNIMDALSKSVPGLSVLTTGPAISKPFIRGLGYNRVVIVNDGVRQEGQQWGDEHGIEIDDYSVQRAEVLKGPASLMYGSDAIAGVVNIQSQLPAPEGNLKINVQSEFQSNSGLRGFFANIAGTKNGFSWNAYGDYKGAHDYKNKYDGYVFNSKFFNKNFGGMLGYTGSWGSSRLLFSSFNQHLGIVEGERDEVSGAFIKPIAGGDNALATDADFKSITPLVPFQQINHIKITSDNTFNIGKQRMDLVLGLQRNQRREFGNPDNTSIPVAYFDLKTMSYALRYHIISNKNLKTSIGVSGMYQTNTNRAEESIIPDYDLFDIGAYAFTQYTKDKWSLSGGLRFDNRHVQGKEMFSDGLQKFDAFATNFGNISASAGLAYQATKALTVKANIARGFRAPNFAELASNGAHEGTNRYEVGSNLLKSEISTQADAGIELATKHISFTASAFYNNITNFIFYEKVAAANGGDSILVDEESGNDLYVFRFDQKNAYLYGLELHVDIHPHPFDWLHFENTFSFTRAQFNQPVDGTKNIPNIPAARLVSELKGNFLAKGNTLKNLYFGITGDASFKQENAFTAFNTETPTDGYYLINIGVGTDIAKKGKSLFSIHLDANNITDVAYQSHLSRLKYTAINNATGRQGVFGMGRNFSIKINVPITYKL</sequence>
<name>A0A8J8JV03_9BACT</name>
<evidence type="ECO:0000256" key="5">
    <source>
        <dbReference type="ARBA" id="ARBA00022729"/>
    </source>
</evidence>
<comment type="caution">
    <text evidence="15">The sequence shown here is derived from an EMBL/GenBank/DDBJ whole genome shotgun (WGS) entry which is preliminary data.</text>
</comment>
<evidence type="ECO:0000256" key="8">
    <source>
        <dbReference type="ARBA" id="ARBA00023170"/>
    </source>
</evidence>
<evidence type="ECO:0000256" key="11">
    <source>
        <dbReference type="RuleBase" id="RU003357"/>
    </source>
</evidence>
<reference evidence="15" key="1">
    <citation type="submission" date="2019-10" db="EMBL/GenBank/DDBJ databases">
        <title>Draft genome sequence of Panacibacter sp. KCS-6.</title>
        <authorList>
            <person name="Yim K.J."/>
        </authorList>
    </citation>
    <scope>NUCLEOTIDE SEQUENCE</scope>
    <source>
        <strain evidence="15">KCS-6</strain>
    </source>
</reference>
<evidence type="ECO:0000259" key="14">
    <source>
        <dbReference type="Pfam" id="PF07715"/>
    </source>
</evidence>
<dbReference type="Pfam" id="PF00593">
    <property type="entry name" value="TonB_dep_Rec_b-barrel"/>
    <property type="match status" value="1"/>
</dbReference>
<feature type="domain" description="TonB-dependent receptor-like beta-barrel" evidence="13">
    <location>
        <begin position="260"/>
        <end position="767"/>
    </location>
</feature>
<keyword evidence="9 10" id="KW-0998">Cell outer membrane</keyword>
<evidence type="ECO:0000256" key="4">
    <source>
        <dbReference type="ARBA" id="ARBA00022692"/>
    </source>
</evidence>
<dbReference type="Pfam" id="PF07715">
    <property type="entry name" value="Plug"/>
    <property type="match status" value="1"/>
</dbReference>
<evidence type="ECO:0000256" key="2">
    <source>
        <dbReference type="ARBA" id="ARBA00022448"/>
    </source>
</evidence>
<dbReference type="InterPro" id="IPR000531">
    <property type="entry name" value="Beta-barrel_TonB"/>
</dbReference>